<feature type="domain" description="Glyoxalase At5g48480-like N-terminal" evidence="1">
    <location>
        <begin position="29"/>
        <end position="85"/>
    </location>
</feature>
<dbReference type="Gene3D" id="3.10.180.10">
    <property type="entry name" value="2,3-Dihydroxybiphenyl 1,2-Dioxygenase, domain 1"/>
    <property type="match status" value="1"/>
</dbReference>
<evidence type="ECO:0000313" key="4">
    <source>
        <dbReference type="Proteomes" id="UP001140949"/>
    </source>
</evidence>
<proteinExistence type="predicted"/>
<keyword evidence="4" id="KW-1185">Reference proteome</keyword>
<dbReference type="PANTHER" id="PTHR34109">
    <property type="entry name" value="BNAUNNG04460D PROTEIN-RELATED"/>
    <property type="match status" value="1"/>
</dbReference>
<comment type="caution">
    <text evidence="3">The sequence shown here is derived from an EMBL/GenBank/DDBJ whole genome shotgun (WGS) entry which is preliminary data.</text>
</comment>
<name>A0AAX6H4X2_IRIPA</name>
<protein>
    <recommendedName>
        <fullName evidence="1">Glyoxalase At5g48480-like N-terminal domain-containing protein</fullName>
    </recommendedName>
</protein>
<evidence type="ECO:0000259" key="1">
    <source>
        <dbReference type="Pfam" id="PF22656"/>
    </source>
</evidence>
<dbReference type="AlphaFoldDB" id="A0AAX6H4X2"/>
<dbReference type="SUPFAM" id="SSF54593">
    <property type="entry name" value="Glyoxalase/Bleomycin resistance protein/Dihydroxybiphenyl dioxygenase"/>
    <property type="match status" value="1"/>
</dbReference>
<dbReference type="InterPro" id="IPR029068">
    <property type="entry name" value="Glyas_Bleomycin-R_OHBP_Dase"/>
</dbReference>
<dbReference type="PANTHER" id="PTHR34109:SF1">
    <property type="entry name" value="VOC DOMAIN-CONTAINING PROTEIN"/>
    <property type="match status" value="1"/>
</dbReference>
<accession>A0AAX6H4X2</accession>
<sequence length="167" mass="16917">MAEEQKLTAGNGAETQAAAAGFFLLKPKLVVPSMKAEAAVAFYKAVFGAVEVRRDTYAKRKADQEQPLLVCAEIKIGGSTIVICDQSDDSELVAGEGAGGVVLCLETENVAGVVATAVEAGAVVVGGEAAGGGGGAEVEEAKLKDPFGVVWVVAKKSCCSTAVVEEV</sequence>
<dbReference type="Pfam" id="PF22656">
    <property type="entry name" value="At5g48480-like_N"/>
    <property type="match status" value="1"/>
</dbReference>
<dbReference type="EMBL" id="JANAVB010040619">
    <property type="protein sequence ID" value="KAJ6797829.1"/>
    <property type="molecule type" value="Genomic_DNA"/>
</dbReference>
<reference evidence="3" key="1">
    <citation type="journal article" date="2023" name="GigaByte">
        <title>Genome assembly of the bearded iris, Iris pallida Lam.</title>
        <authorList>
            <person name="Bruccoleri R.E."/>
            <person name="Oakeley E.J."/>
            <person name="Faust A.M.E."/>
            <person name="Altorfer M."/>
            <person name="Dessus-Babus S."/>
            <person name="Burckhardt D."/>
            <person name="Oertli M."/>
            <person name="Naumann U."/>
            <person name="Petersen F."/>
            <person name="Wong J."/>
        </authorList>
    </citation>
    <scope>NUCLEOTIDE SEQUENCE</scope>
    <source>
        <strain evidence="3">GSM-AAB239-AS_SAM_17_03QT</strain>
    </source>
</reference>
<reference evidence="3" key="2">
    <citation type="submission" date="2023-04" db="EMBL/GenBank/DDBJ databases">
        <authorList>
            <person name="Bruccoleri R.E."/>
            <person name="Oakeley E.J."/>
            <person name="Faust A.-M."/>
            <person name="Dessus-Babus S."/>
            <person name="Altorfer M."/>
            <person name="Burckhardt D."/>
            <person name="Oertli M."/>
            <person name="Naumann U."/>
            <person name="Petersen F."/>
            <person name="Wong J."/>
        </authorList>
    </citation>
    <scope>NUCLEOTIDE SEQUENCE</scope>
    <source>
        <strain evidence="3">GSM-AAB239-AS_SAM_17_03QT</strain>
        <tissue evidence="3">Leaf</tissue>
    </source>
</reference>
<dbReference type="InterPro" id="IPR054576">
    <property type="entry name" value="At5g48480-like_N"/>
</dbReference>
<evidence type="ECO:0000313" key="3">
    <source>
        <dbReference type="EMBL" id="KAJ6835862.1"/>
    </source>
</evidence>
<dbReference type="EMBL" id="JANAVB010012949">
    <property type="protein sequence ID" value="KAJ6835862.1"/>
    <property type="molecule type" value="Genomic_DNA"/>
</dbReference>
<evidence type="ECO:0000313" key="2">
    <source>
        <dbReference type="EMBL" id="KAJ6797829.1"/>
    </source>
</evidence>
<dbReference type="Proteomes" id="UP001140949">
    <property type="component" value="Unassembled WGS sequence"/>
</dbReference>
<gene>
    <name evidence="2" type="ORF">M6B38_214580</name>
    <name evidence="3" type="ORF">M6B38_329875</name>
</gene>
<organism evidence="3 4">
    <name type="scientific">Iris pallida</name>
    <name type="common">Sweet iris</name>
    <dbReference type="NCBI Taxonomy" id="29817"/>
    <lineage>
        <taxon>Eukaryota</taxon>
        <taxon>Viridiplantae</taxon>
        <taxon>Streptophyta</taxon>
        <taxon>Embryophyta</taxon>
        <taxon>Tracheophyta</taxon>
        <taxon>Spermatophyta</taxon>
        <taxon>Magnoliopsida</taxon>
        <taxon>Liliopsida</taxon>
        <taxon>Asparagales</taxon>
        <taxon>Iridaceae</taxon>
        <taxon>Iridoideae</taxon>
        <taxon>Irideae</taxon>
        <taxon>Iris</taxon>
    </lineage>
</organism>